<proteinExistence type="predicted"/>
<dbReference type="PANTHER" id="PTHR35617">
    <property type="entry name" value="PHAGE_INTEGRASE DOMAIN-CONTAINING PROTEIN"/>
    <property type="match status" value="1"/>
</dbReference>
<dbReference type="Pfam" id="PF00589">
    <property type="entry name" value="Phage_integrase"/>
    <property type="match status" value="1"/>
</dbReference>
<feature type="domain" description="Tyr recombinase" evidence="2">
    <location>
        <begin position="59"/>
        <end position="252"/>
    </location>
</feature>
<keyword evidence="1" id="KW-0233">DNA recombination</keyword>
<evidence type="ECO:0000313" key="4">
    <source>
        <dbReference type="Proteomes" id="UP000740926"/>
    </source>
</evidence>
<accession>A0A9P6YS45</accession>
<dbReference type="Gene3D" id="1.10.443.10">
    <property type="entry name" value="Intergrase catalytic core"/>
    <property type="match status" value="1"/>
</dbReference>
<evidence type="ECO:0000259" key="2">
    <source>
        <dbReference type="PROSITE" id="PS51898"/>
    </source>
</evidence>
<gene>
    <name evidence="3" type="ORF">G6F50_011896</name>
</gene>
<protein>
    <recommendedName>
        <fullName evidence="2">Tyr recombinase domain-containing protein</fullName>
    </recommendedName>
</protein>
<dbReference type="SUPFAM" id="SSF56349">
    <property type="entry name" value="DNA breaking-rejoining enzymes"/>
    <property type="match status" value="1"/>
</dbReference>
<dbReference type="AlphaFoldDB" id="A0A9P6YS45"/>
<organism evidence="3 4">
    <name type="scientific">Rhizopus delemar</name>
    <dbReference type="NCBI Taxonomy" id="936053"/>
    <lineage>
        <taxon>Eukaryota</taxon>
        <taxon>Fungi</taxon>
        <taxon>Fungi incertae sedis</taxon>
        <taxon>Mucoromycota</taxon>
        <taxon>Mucoromycotina</taxon>
        <taxon>Mucoromycetes</taxon>
        <taxon>Mucorales</taxon>
        <taxon>Mucorineae</taxon>
        <taxon>Rhizopodaceae</taxon>
        <taxon>Rhizopus</taxon>
    </lineage>
</organism>
<name>A0A9P6YS45_9FUNG</name>
<evidence type="ECO:0000313" key="3">
    <source>
        <dbReference type="EMBL" id="KAG1563550.1"/>
    </source>
</evidence>
<dbReference type="GO" id="GO:0015074">
    <property type="term" value="P:DNA integration"/>
    <property type="evidence" value="ECO:0007669"/>
    <property type="project" value="InterPro"/>
</dbReference>
<dbReference type="GO" id="GO:0006310">
    <property type="term" value="P:DNA recombination"/>
    <property type="evidence" value="ECO:0007669"/>
    <property type="project" value="UniProtKB-KW"/>
</dbReference>
<sequence>MEYLMVNKHLSPQQLNCIRSATASVFRIIHPEKPAIASNLILQQYFQARKHNHYKLPNNNQEIYDVQPMIDLILTWDETDDLLLDVLQKKAILLTTIISMWRPRSDIGKLQYRDVNFKQDDQGLLQGITLTARSPKEIEAKLSKLGALKDKEICPAYTLWQFSNIMEENGNKTRPISPVTIANWIKDNLKEAGINTDVFKAHSLRSAASTKAVSNGASIHSVKMHANWSLNSDTFEKYYYRPRDQYVRGRTLTMKIFEDVTENRTISDVGVEPTAIVCRS</sequence>
<dbReference type="PROSITE" id="PS51898">
    <property type="entry name" value="TYR_RECOMBINASE"/>
    <property type="match status" value="1"/>
</dbReference>
<dbReference type="InterPro" id="IPR011010">
    <property type="entry name" value="DNA_brk_join_enz"/>
</dbReference>
<evidence type="ECO:0000256" key="1">
    <source>
        <dbReference type="ARBA" id="ARBA00023172"/>
    </source>
</evidence>
<dbReference type="Proteomes" id="UP000740926">
    <property type="component" value="Unassembled WGS sequence"/>
</dbReference>
<dbReference type="InterPro" id="IPR013762">
    <property type="entry name" value="Integrase-like_cat_sf"/>
</dbReference>
<comment type="caution">
    <text evidence="3">The sequence shown here is derived from an EMBL/GenBank/DDBJ whole genome shotgun (WGS) entry which is preliminary data.</text>
</comment>
<keyword evidence="4" id="KW-1185">Reference proteome</keyword>
<dbReference type="GO" id="GO:0003677">
    <property type="term" value="F:DNA binding"/>
    <property type="evidence" value="ECO:0007669"/>
    <property type="project" value="InterPro"/>
</dbReference>
<dbReference type="InterPro" id="IPR002104">
    <property type="entry name" value="Integrase_catalytic"/>
</dbReference>
<dbReference type="PANTHER" id="PTHR35617:SF3">
    <property type="entry name" value="CORE-BINDING (CB) DOMAIN-CONTAINING PROTEIN"/>
    <property type="match status" value="1"/>
</dbReference>
<dbReference type="EMBL" id="JAANIU010003293">
    <property type="protein sequence ID" value="KAG1563550.1"/>
    <property type="molecule type" value="Genomic_DNA"/>
</dbReference>
<reference evidence="3 4" key="1">
    <citation type="journal article" date="2020" name="Microb. Genom.">
        <title>Genetic diversity of clinical and environmental Mucorales isolates obtained from an investigation of mucormycosis cases among solid organ transplant recipients.</title>
        <authorList>
            <person name="Nguyen M.H."/>
            <person name="Kaul D."/>
            <person name="Muto C."/>
            <person name="Cheng S.J."/>
            <person name="Richter R.A."/>
            <person name="Bruno V.M."/>
            <person name="Liu G."/>
            <person name="Beyhan S."/>
            <person name="Sundermann A.J."/>
            <person name="Mounaud S."/>
            <person name="Pasculle A.W."/>
            <person name="Nierman W.C."/>
            <person name="Driscoll E."/>
            <person name="Cumbie R."/>
            <person name="Clancy C.J."/>
            <person name="Dupont C.L."/>
        </authorList>
    </citation>
    <scope>NUCLEOTIDE SEQUENCE [LARGE SCALE GENOMIC DNA]</scope>
    <source>
        <strain evidence="3 4">GL24</strain>
    </source>
</reference>